<sequence>MFVPFKFAVLARIFTFFFHVVSPNEIGLFSLALPNLLIKSTSLGCTLTSSFSSKSFRTFASSVAEFSSISCSRLKMMRFRFFSSLSSLYVFLSTFFSIACILDFTLITSSDSGFNFWSIFVLIFSVSVCISELFTSILVFISVILVLIASMNWSSFSSIVIFRGLFYYDNNMCFLV</sequence>
<feature type="transmembrane region" description="Helical" evidence="1">
    <location>
        <begin position="114"/>
        <end position="134"/>
    </location>
</feature>
<feature type="transmembrane region" description="Helical" evidence="1">
    <location>
        <begin position="140"/>
        <end position="162"/>
    </location>
</feature>
<accession>A0A8D8M7I6</accession>
<evidence type="ECO:0000256" key="1">
    <source>
        <dbReference type="SAM" id="Phobius"/>
    </source>
</evidence>
<evidence type="ECO:0008006" key="4">
    <source>
        <dbReference type="Google" id="ProtNLM"/>
    </source>
</evidence>
<evidence type="ECO:0000256" key="2">
    <source>
        <dbReference type="SAM" id="SignalP"/>
    </source>
</evidence>
<proteinExistence type="predicted"/>
<feature type="chain" id="PRO_5036261420" description="NADH dehydrogenase subunit 4L" evidence="2">
    <location>
        <begin position="24"/>
        <end position="176"/>
    </location>
</feature>
<dbReference type="AlphaFoldDB" id="A0A8D8M7I6"/>
<name>A0A8D8M7I6_9HEMI</name>
<dbReference type="EMBL" id="HBUF01427448">
    <property type="protein sequence ID" value="CAG6741562.1"/>
    <property type="molecule type" value="Transcribed_RNA"/>
</dbReference>
<feature type="signal peptide" evidence="2">
    <location>
        <begin position="1"/>
        <end position="23"/>
    </location>
</feature>
<evidence type="ECO:0000313" key="3">
    <source>
        <dbReference type="EMBL" id="CAG6619368.1"/>
    </source>
</evidence>
<feature type="transmembrane region" description="Helical" evidence="1">
    <location>
        <begin position="81"/>
        <end position="102"/>
    </location>
</feature>
<protein>
    <recommendedName>
        <fullName evidence="4">NADH dehydrogenase subunit 4L</fullName>
    </recommendedName>
</protein>
<reference evidence="3" key="1">
    <citation type="submission" date="2021-05" db="EMBL/GenBank/DDBJ databases">
        <authorList>
            <person name="Alioto T."/>
            <person name="Alioto T."/>
            <person name="Gomez Garrido J."/>
        </authorList>
    </citation>
    <scope>NUCLEOTIDE SEQUENCE</scope>
</reference>
<dbReference type="EMBL" id="HBUF01045280">
    <property type="protein sequence ID" value="CAG6619369.1"/>
    <property type="molecule type" value="Transcribed_RNA"/>
</dbReference>
<keyword evidence="1" id="KW-0812">Transmembrane</keyword>
<keyword evidence="1" id="KW-1133">Transmembrane helix</keyword>
<keyword evidence="2" id="KW-0732">Signal</keyword>
<organism evidence="3">
    <name type="scientific">Cacopsylla melanoneura</name>
    <dbReference type="NCBI Taxonomy" id="428564"/>
    <lineage>
        <taxon>Eukaryota</taxon>
        <taxon>Metazoa</taxon>
        <taxon>Ecdysozoa</taxon>
        <taxon>Arthropoda</taxon>
        <taxon>Hexapoda</taxon>
        <taxon>Insecta</taxon>
        <taxon>Pterygota</taxon>
        <taxon>Neoptera</taxon>
        <taxon>Paraneoptera</taxon>
        <taxon>Hemiptera</taxon>
        <taxon>Sternorrhyncha</taxon>
        <taxon>Psylloidea</taxon>
        <taxon>Psyllidae</taxon>
        <taxon>Psyllinae</taxon>
        <taxon>Cacopsylla</taxon>
    </lineage>
</organism>
<keyword evidence="1" id="KW-0472">Membrane</keyword>
<dbReference type="EMBL" id="HBUF01045279">
    <property type="protein sequence ID" value="CAG6619368.1"/>
    <property type="molecule type" value="Transcribed_RNA"/>
</dbReference>